<name>A0ABS3AV94_9BACT</name>
<accession>A0ABS3AV94</accession>
<keyword evidence="2" id="KW-1185">Reference proteome</keyword>
<protein>
    <submittedName>
        <fullName evidence="1">Uncharacterized protein</fullName>
    </submittedName>
</protein>
<dbReference type="Proteomes" id="UP000717534">
    <property type="component" value="Unassembled WGS sequence"/>
</dbReference>
<dbReference type="EMBL" id="JAFITO010000039">
    <property type="protein sequence ID" value="MBN4068688.1"/>
    <property type="molecule type" value="Genomic_DNA"/>
</dbReference>
<proteinExistence type="predicted"/>
<sequence>MINLSINKMVFFMVQGDWQQESLKTLKLINAASTALRLYPGDSAQVTNSFENAYRGTKQFIRNNELLRFSLLSGNYMLNGEPVDNPTREWLQLLTFSDQLRKLELNELIFSQGFDRLRFKKILSVFSATPEQVQTAGGGRAFIEQLGLTDIFPEHY</sequence>
<evidence type="ECO:0000313" key="2">
    <source>
        <dbReference type="Proteomes" id="UP000717534"/>
    </source>
</evidence>
<comment type="caution">
    <text evidence="1">The sequence shown here is derived from an EMBL/GenBank/DDBJ whole genome shotgun (WGS) entry which is preliminary data.</text>
</comment>
<evidence type="ECO:0000313" key="1">
    <source>
        <dbReference type="EMBL" id="MBN4068688.1"/>
    </source>
</evidence>
<reference evidence="1 2" key="1">
    <citation type="submission" date="2021-02" db="EMBL/GenBank/DDBJ databases">
        <title>Activity-based single-cell genomes from oceanic crustal fluid captures similar information to metagenomic and metatranscriptomic surveys with orders of magnitude less sampling.</title>
        <authorList>
            <person name="D'Angelo T.S."/>
            <person name="Orcutt B.N."/>
        </authorList>
    </citation>
    <scope>NUCLEOTIDE SEQUENCE [LARGE SCALE GENOMIC DNA]</scope>
    <source>
        <strain evidence="1">AH-315-G02</strain>
    </source>
</reference>
<gene>
    <name evidence="1" type="ORF">JYU06_04115</name>
</gene>
<organism evidence="1 2">
    <name type="scientific">Desulfotalea psychrophila</name>
    <dbReference type="NCBI Taxonomy" id="84980"/>
    <lineage>
        <taxon>Bacteria</taxon>
        <taxon>Pseudomonadati</taxon>
        <taxon>Thermodesulfobacteriota</taxon>
        <taxon>Desulfobulbia</taxon>
        <taxon>Desulfobulbales</taxon>
        <taxon>Desulfocapsaceae</taxon>
        <taxon>Desulfotalea</taxon>
    </lineage>
</organism>
<feature type="non-terminal residue" evidence="1">
    <location>
        <position position="156"/>
    </location>
</feature>